<organism evidence="2 3">
    <name type="scientific">Pedobacter caeni</name>
    <dbReference type="NCBI Taxonomy" id="288992"/>
    <lineage>
        <taxon>Bacteria</taxon>
        <taxon>Pseudomonadati</taxon>
        <taxon>Bacteroidota</taxon>
        <taxon>Sphingobacteriia</taxon>
        <taxon>Sphingobacteriales</taxon>
        <taxon>Sphingobacteriaceae</taxon>
        <taxon>Pedobacter</taxon>
    </lineage>
</organism>
<proteinExistence type="predicted"/>
<dbReference type="STRING" id="288992.SAMN04488522_1021267"/>
<accession>A0A1M5BMN7</accession>
<feature type="signal peptide" evidence="1">
    <location>
        <begin position="1"/>
        <end position="19"/>
    </location>
</feature>
<sequence>MKTLLKFTLLLLVFSSCQSTQKLFDKGEYGKAYYAAVNDLKKNPSDANAQRILPIAYQEAATKYEQDVTTAKNSNAKKGQMLDLVYNGYEALQKMYDAATDLKEGSTTFRPRNYHKELEGAALAAADARYNRGIALLQRNDRLSARKAYDNLKIADTYVPGYKDVIVKKKEAYEAAITNVVVNKLDQRFGYYAINGNFFESDILWNLNSIGERSYYQFYGMSYGQQNDLRVDQFMDINMYDIWFSNLATNTYSYNVSKKVPVKSDKMAGSQSSKTITATVYVTRRIINSRAIMDYRITDAHTQKLIASNRIPAQYTWESLTGRYTGDVNALSGRDMAIINGVANNRPSYDDLYRELTRQIMSQFNFAMRDIYR</sequence>
<dbReference type="PROSITE" id="PS51257">
    <property type="entry name" value="PROKAR_LIPOPROTEIN"/>
    <property type="match status" value="1"/>
</dbReference>
<name>A0A1M5BMN7_9SPHI</name>
<dbReference type="RefSeq" id="WP_143166787.1">
    <property type="nucleotide sequence ID" value="NZ_FQUQ01000002.1"/>
</dbReference>
<dbReference type="EMBL" id="FQUQ01000002">
    <property type="protein sequence ID" value="SHF43779.1"/>
    <property type="molecule type" value="Genomic_DNA"/>
</dbReference>
<keyword evidence="3" id="KW-1185">Reference proteome</keyword>
<dbReference type="Proteomes" id="UP000184287">
    <property type="component" value="Unassembled WGS sequence"/>
</dbReference>
<evidence type="ECO:0000256" key="1">
    <source>
        <dbReference type="SAM" id="SignalP"/>
    </source>
</evidence>
<protein>
    <submittedName>
        <fullName evidence="2">Uncharacterized protein</fullName>
    </submittedName>
</protein>
<evidence type="ECO:0000313" key="3">
    <source>
        <dbReference type="Proteomes" id="UP000184287"/>
    </source>
</evidence>
<feature type="chain" id="PRO_5012838536" evidence="1">
    <location>
        <begin position="20"/>
        <end position="373"/>
    </location>
</feature>
<dbReference type="AlphaFoldDB" id="A0A1M5BMN7"/>
<evidence type="ECO:0000313" key="2">
    <source>
        <dbReference type="EMBL" id="SHF43779.1"/>
    </source>
</evidence>
<keyword evidence="1" id="KW-0732">Signal</keyword>
<gene>
    <name evidence="2" type="ORF">SAMN04488522_1021267</name>
</gene>
<reference evidence="3" key="1">
    <citation type="submission" date="2016-11" db="EMBL/GenBank/DDBJ databases">
        <authorList>
            <person name="Varghese N."/>
            <person name="Submissions S."/>
        </authorList>
    </citation>
    <scope>NUCLEOTIDE SEQUENCE [LARGE SCALE GENOMIC DNA]</scope>
    <source>
        <strain evidence="3">DSM 16990</strain>
    </source>
</reference>
<dbReference type="OrthoDB" id="1489643at2"/>